<evidence type="ECO:0000313" key="2">
    <source>
        <dbReference type="EMBL" id="PIB25906.1"/>
    </source>
</evidence>
<keyword evidence="1" id="KW-1133">Transmembrane helix</keyword>
<gene>
    <name evidence="2" type="ORF">BFP76_12985</name>
</gene>
<sequence>MGKVVNILGGLGIGVCLSQFPEYSQQYVQRLGGAVEELNVVVADFDNSASQTNQTRAQALSVMTGTEFLDRRQSDMTRTIKRQEDLAQSYAALKDASAFQRLGYIHKFADPKVSQGAWNDFQPAIPLSLESFLLLFGGYCAGYGGTSIFGRMLRRLRGGKKRKIA</sequence>
<comment type="caution">
    <text evidence="2">The sequence shown here is derived from an EMBL/GenBank/DDBJ whole genome shotgun (WGS) entry which is preliminary data.</text>
</comment>
<dbReference type="EMBL" id="MDGM01000007">
    <property type="protein sequence ID" value="PIB25906.1"/>
    <property type="molecule type" value="Genomic_DNA"/>
</dbReference>
<reference evidence="2 3" key="1">
    <citation type="submission" date="2016-08" db="EMBL/GenBank/DDBJ databases">
        <title>Draft genome of Amylibacter sp. strain 4G11.</title>
        <authorList>
            <person name="Wong S.-K."/>
            <person name="Hamasaki K."/>
            <person name="Yoshizawa S."/>
        </authorList>
    </citation>
    <scope>NUCLEOTIDE SEQUENCE [LARGE SCALE GENOMIC DNA]</scope>
    <source>
        <strain evidence="2 3">4G11</strain>
    </source>
</reference>
<protein>
    <recommendedName>
        <fullName evidence="4">DUF2937 domain-containing protein</fullName>
    </recommendedName>
</protein>
<keyword evidence="1" id="KW-0472">Membrane</keyword>
<dbReference type="AlphaFoldDB" id="A0A2G5K8P6"/>
<dbReference type="OrthoDB" id="193051at2"/>
<keyword evidence="1" id="KW-0812">Transmembrane</keyword>
<dbReference type="RefSeq" id="WP_099591651.1">
    <property type="nucleotide sequence ID" value="NZ_MDGM01000007.1"/>
</dbReference>
<evidence type="ECO:0000256" key="1">
    <source>
        <dbReference type="SAM" id="Phobius"/>
    </source>
</evidence>
<organism evidence="2 3">
    <name type="scientific">Paramylibacter kogurei</name>
    <dbReference type="NCBI Taxonomy" id="1889778"/>
    <lineage>
        <taxon>Bacteria</taxon>
        <taxon>Pseudomonadati</taxon>
        <taxon>Pseudomonadota</taxon>
        <taxon>Alphaproteobacteria</taxon>
        <taxon>Rhodobacterales</taxon>
        <taxon>Paracoccaceae</taxon>
        <taxon>Paramylibacter</taxon>
    </lineage>
</organism>
<dbReference type="InterPro" id="IPR022584">
    <property type="entry name" value="DUF2937"/>
</dbReference>
<name>A0A2G5K8P6_9RHOB</name>
<dbReference type="Pfam" id="PF11157">
    <property type="entry name" value="DUF2937"/>
    <property type="match status" value="1"/>
</dbReference>
<evidence type="ECO:0008006" key="4">
    <source>
        <dbReference type="Google" id="ProtNLM"/>
    </source>
</evidence>
<keyword evidence="3" id="KW-1185">Reference proteome</keyword>
<evidence type="ECO:0000313" key="3">
    <source>
        <dbReference type="Proteomes" id="UP000231516"/>
    </source>
</evidence>
<proteinExistence type="predicted"/>
<feature type="transmembrane region" description="Helical" evidence="1">
    <location>
        <begin position="132"/>
        <end position="153"/>
    </location>
</feature>
<dbReference type="Proteomes" id="UP000231516">
    <property type="component" value="Unassembled WGS sequence"/>
</dbReference>
<accession>A0A2G5K8P6</accession>